<dbReference type="AlphaFoldDB" id="A0A0C9ULX4"/>
<evidence type="ECO:0000256" key="1">
    <source>
        <dbReference type="SAM" id="MobiDB-lite"/>
    </source>
</evidence>
<dbReference type="Pfam" id="PF00069">
    <property type="entry name" value="Pkinase"/>
    <property type="match status" value="1"/>
</dbReference>
<evidence type="ECO:0000259" key="2">
    <source>
        <dbReference type="PROSITE" id="PS50011"/>
    </source>
</evidence>
<feature type="domain" description="Protein kinase" evidence="2">
    <location>
        <begin position="88"/>
        <end position="328"/>
    </location>
</feature>
<dbReference type="InterPro" id="IPR000719">
    <property type="entry name" value="Prot_kinase_dom"/>
</dbReference>
<dbReference type="PROSITE" id="PS50011">
    <property type="entry name" value="PROTEIN_KINASE_DOM"/>
    <property type="match status" value="1"/>
</dbReference>
<gene>
    <name evidence="3" type="ORF">M422DRAFT_30600</name>
</gene>
<proteinExistence type="predicted"/>
<dbReference type="GO" id="GO:0004674">
    <property type="term" value="F:protein serine/threonine kinase activity"/>
    <property type="evidence" value="ECO:0007669"/>
    <property type="project" value="TreeGrafter"/>
</dbReference>
<organism evidence="3 4">
    <name type="scientific">Sphaerobolus stellatus (strain SS14)</name>
    <dbReference type="NCBI Taxonomy" id="990650"/>
    <lineage>
        <taxon>Eukaryota</taxon>
        <taxon>Fungi</taxon>
        <taxon>Dikarya</taxon>
        <taxon>Basidiomycota</taxon>
        <taxon>Agaricomycotina</taxon>
        <taxon>Agaricomycetes</taxon>
        <taxon>Phallomycetidae</taxon>
        <taxon>Geastrales</taxon>
        <taxon>Sphaerobolaceae</taxon>
        <taxon>Sphaerobolus</taxon>
    </lineage>
</organism>
<accession>A0A0C9ULX4</accession>
<dbReference type="EMBL" id="KN837119">
    <property type="protein sequence ID" value="KIJ44063.1"/>
    <property type="molecule type" value="Genomic_DNA"/>
</dbReference>
<dbReference type="GO" id="GO:0005524">
    <property type="term" value="F:ATP binding"/>
    <property type="evidence" value="ECO:0007669"/>
    <property type="project" value="InterPro"/>
</dbReference>
<sequence>MHRFRWAPSHQPSASPTSSVDEEDCNSRVTPDWSHYRPLLLKHGYHLDTVGDVRAYYEHYWANQCHEGSSNSRSGLLSCKGYPCPDRLDDELCKDRGLPDSLFRGTQRPSGKKVIIKTVDSRSRELEVLLYLSTPACRRDAANHTIPALDFIIVREDHLAFIVLEEWSASLTHCTPSTSRAFLGAIRQCIEGLHFMHIHNIAHLDISFSNILTNHSGSYAYIDFELSRRFLPGETPLVKGIRGTELPPEIERGEASSAFKVDIWALGVTILRAYKASEVEVPHFKEFVRPLLHENPKMRPSAAAVLHAMERIYPEARPHKWNIGAPIN</sequence>
<reference evidence="3 4" key="1">
    <citation type="submission" date="2014-06" db="EMBL/GenBank/DDBJ databases">
        <title>Evolutionary Origins and Diversification of the Mycorrhizal Mutualists.</title>
        <authorList>
            <consortium name="DOE Joint Genome Institute"/>
            <consortium name="Mycorrhizal Genomics Consortium"/>
            <person name="Kohler A."/>
            <person name="Kuo A."/>
            <person name="Nagy L.G."/>
            <person name="Floudas D."/>
            <person name="Copeland A."/>
            <person name="Barry K.W."/>
            <person name="Cichocki N."/>
            <person name="Veneault-Fourrey C."/>
            <person name="LaButti K."/>
            <person name="Lindquist E.A."/>
            <person name="Lipzen A."/>
            <person name="Lundell T."/>
            <person name="Morin E."/>
            <person name="Murat C."/>
            <person name="Riley R."/>
            <person name="Ohm R."/>
            <person name="Sun H."/>
            <person name="Tunlid A."/>
            <person name="Henrissat B."/>
            <person name="Grigoriev I.V."/>
            <person name="Hibbett D.S."/>
            <person name="Martin F."/>
        </authorList>
    </citation>
    <scope>NUCLEOTIDE SEQUENCE [LARGE SCALE GENOMIC DNA]</scope>
    <source>
        <strain evidence="3 4">SS14</strain>
    </source>
</reference>
<dbReference type="CDD" id="cd00180">
    <property type="entry name" value="PKc"/>
    <property type="match status" value="1"/>
</dbReference>
<dbReference type="OrthoDB" id="3173976at2759"/>
<feature type="region of interest" description="Disordered" evidence="1">
    <location>
        <begin position="1"/>
        <end position="24"/>
    </location>
</feature>
<feature type="compositionally biased region" description="Polar residues" evidence="1">
    <location>
        <begin position="10"/>
        <end position="19"/>
    </location>
</feature>
<dbReference type="InterPro" id="IPR053235">
    <property type="entry name" value="Ser_Thr_kinase"/>
</dbReference>
<evidence type="ECO:0000313" key="4">
    <source>
        <dbReference type="Proteomes" id="UP000054279"/>
    </source>
</evidence>
<protein>
    <recommendedName>
        <fullName evidence="2">Protein kinase domain-containing protein</fullName>
    </recommendedName>
</protein>
<dbReference type="Proteomes" id="UP000054279">
    <property type="component" value="Unassembled WGS sequence"/>
</dbReference>
<name>A0A0C9ULX4_SPHS4</name>
<dbReference type="Gene3D" id="1.10.510.10">
    <property type="entry name" value="Transferase(Phosphotransferase) domain 1"/>
    <property type="match status" value="1"/>
</dbReference>
<dbReference type="PANTHER" id="PTHR24361">
    <property type="entry name" value="MITOGEN-ACTIVATED KINASE KINASE KINASE"/>
    <property type="match status" value="1"/>
</dbReference>
<dbReference type="SMART" id="SM00220">
    <property type="entry name" value="S_TKc"/>
    <property type="match status" value="1"/>
</dbReference>
<evidence type="ECO:0000313" key="3">
    <source>
        <dbReference type="EMBL" id="KIJ44063.1"/>
    </source>
</evidence>
<dbReference type="GO" id="GO:0005737">
    <property type="term" value="C:cytoplasm"/>
    <property type="evidence" value="ECO:0007669"/>
    <property type="project" value="TreeGrafter"/>
</dbReference>
<dbReference type="InterPro" id="IPR011009">
    <property type="entry name" value="Kinase-like_dom_sf"/>
</dbReference>
<dbReference type="HOGENOM" id="CLU_847625_0_0_1"/>
<dbReference type="SUPFAM" id="SSF56112">
    <property type="entry name" value="Protein kinase-like (PK-like)"/>
    <property type="match status" value="1"/>
</dbReference>
<keyword evidence="4" id="KW-1185">Reference proteome</keyword>